<dbReference type="InterPro" id="IPR039425">
    <property type="entry name" value="RNA_pol_sigma-70-like"/>
</dbReference>
<dbReference type="NCBIfam" id="TIGR02937">
    <property type="entry name" value="sigma70-ECF"/>
    <property type="match status" value="1"/>
</dbReference>
<keyword evidence="2" id="KW-0805">Transcription regulation</keyword>
<proteinExistence type="inferred from homology"/>
<dbReference type="Pfam" id="PF04545">
    <property type="entry name" value="Sigma70_r4"/>
    <property type="match status" value="1"/>
</dbReference>
<dbReference type="InterPro" id="IPR013324">
    <property type="entry name" value="RNA_pol_sigma_r3/r4-like"/>
</dbReference>
<evidence type="ECO:0000259" key="5">
    <source>
        <dbReference type="Pfam" id="PF04545"/>
    </source>
</evidence>
<protein>
    <submittedName>
        <fullName evidence="6">RNA polymerase sigma factor RpoE</fullName>
    </submittedName>
</protein>
<keyword evidence="3" id="KW-0731">Sigma factor</keyword>
<name>A0A517TYK7_9BACT</name>
<gene>
    <name evidence="6" type="ORF">I41_26430</name>
</gene>
<dbReference type="PANTHER" id="PTHR43133:SF51">
    <property type="entry name" value="RNA POLYMERASE SIGMA FACTOR"/>
    <property type="match status" value="1"/>
</dbReference>
<feature type="domain" description="RNA polymerase sigma-70 region 4" evidence="5">
    <location>
        <begin position="198"/>
        <end position="246"/>
    </location>
</feature>
<comment type="similarity">
    <text evidence="1">Belongs to the sigma-70 factor family. ECF subfamily.</text>
</comment>
<dbReference type="GO" id="GO:0006352">
    <property type="term" value="P:DNA-templated transcription initiation"/>
    <property type="evidence" value="ECO:0007669"/>
    <property type="project" value="InterPro"/>
</dbReference>
<evidence type="ECO:0000256" key="3">
    <source>
        <dbReference type="ARBA" id="ARBA00023082"/>
    </source>
</evidence>
<keyword evidence="7" id="KW-1185">Reference proteome</keyword>
<dbReference type="InterPro" id="IPR036388">
    <property type="entry name" value="WH-like_DNA-bd_sf"/>
</dbReference>
<dbReference type="SUPFAM" id="SSF88659">
    <property type="entry name" value="Sigma3 and sigma4 domains of RNA polymerase sigma factors"/>
    <property type="match status" value="1"/>
</dbReference>
<sequence>MKCWFWLGETSKKNFPLFAAVARLRPRSRANFSIRAIVIGHQVGNSNRNRGCLPSSGALSQIFQAALQDRPGAVDQLFAVYRPLLLYLAQRRLRARLRPKAGASDIVQLTEWKAREYFAGQEFATRRNFHAWLCTILDNQLATIGRHFVMAKKRDVARECSLSSPEAKDWLHRLSARVSGRADQLQAAEALEEVMLVFQTLPPHYQLVLRLRYFEMLSFQAIGEQINRQGDAARMLHNRAIASLREKLHASQNGESSRS</sequence>
<dbReference type="InterPro" id="IPR013325">
    <property type="entry name" value="RNA_pol_sigma_r2"/>
</dbReference>
<dbReference type="Proteomes" id="UP000317909">
    <property type="component" value="Chromosome"/>
</dbReference>
<dbReference type="Gene3D" id="1.10.1740.10">
    <property type="match status" value="1"/>
</dbReference>
<dbReference type="KEGG" id="llh:I41_26430"/>
<reference evidence="6 7" key="1">
    <citation type="submission" date="2019-02" db="EMBL/GenBank/DDBJ databases">
        <title>Deep-cultivation of Planctomycetes and their phenomic and genomic characterization uncovers novel biology.</title>
        <authorList>
            <person name="Wiegand S."/>
            <person name="Jogler M."/>
            <person name="Boedeker C."/>
            <person name="Pinto D."/>
            <person name="Vollmers J."/>
            <person name="Rivas-Marin E."/>
            <person name="Kohn T."/>
            <person name="Peeters S.H."/>
            <person name="Heuer A."/>
            <person name="Rast P."/>
            <person name="Oberbeckmann S."/>
            <person name="Bunk B."/>
            <person name="Jeske O."/>
            <person name="Meyerdierks A."/>
            <person name="Storesund J.E."/>
            <person name="Kallscheuer N."/>
            <person name="Luecker S."/>
            <person name="Lage O.M."/>
            <person name="Pohl T."/>
            <person name="Merkel B.J."/>
            <person name="Hornburger P."/>
            <person name="Mueller R.-W."/>
            <person name="Bruemmer F."/>
            <person name="Labrenz M."/>
            <person name="Spormann A.M."/>
            <person name="Op den Camp H."/>
            <person name="Overmann J."/>
            <person name="Amann R."/>
            <person name="Jetten M.S.M."/>
            <person name="Mascher T."/>
            <person name="Medema M.H."/>
            <person name="Devos D.P."/>
            <person name="Kaster A.-K."/>
            <person name="Ovreas L."/>
            <person name="Rohde M."/>
            <person name="Galperin M.Y."/>
            <person name="Jogler C."/>
        </authorList>
    </citation>
    <scope>NUCLEOTIDE SEQUENCE [LARGE SCALE GENOMIC DNA]</scope>
    <source>
        <strain evidence="6 7">I41</strain>
    </source>
</reference>
<evidence type="ECO:0000256" key="4">
    <source>
        <dbReference type="ARBA" id="ARBA00023163"/>
    </source>
</evidence>
<dbReference type="SUPFAM" id="SSF88946">
    <property type="entry name" value="Sigma2 domain of RNA polymerase sigma factors"/>
    <property type="match status" value="1"/>
</dbReference>
<dbReference type="GO" id="GO:0016987">
    <property type="term" value="F:sigma factor activity"/>
    <property type="evidence" value="ECO:0007669"/>
    <property type="project" value="UniProtKB-KW"/>
</dbReference>
<evidence type="ECO:0000313" key="6">
    <source>
        <dbReference type="EMBL" id="QDT73454.1"/>
    </source>
</evidence>
<dbReference type="InterPro" id="IPR014284">
    <property type="entry name" value="RNA_pol_sigma-70_dom"/>
</dbReference>
<keyword evidence="4" id="KW-0804">Transcription</keyword>
<dbReference type="EMBL" id="CP036339">
    <property type="protein sequence ID" value="QDT73454.1"/>
    <property type="molecule type" value="Genomic_DNA"/>
</dbReference>
<evidence type="ECO:0000256" key="1">
    <source>
        <dbReference type="ARBA" id="ARBA00010641"/>
    </source>
</evidence>
<evidence type="ECO:0000313" key="7">
    <source>
        <dbReference type="Proteomes" id="UP000317909"/>
    </source>
</evidence>
<dbReference type="Gene3D" id="1.10.10.10">
    <property type="entry name" value="Winged helix-like DNA-binding domain superfamily/Winged helix DNA-binding domain"/>
    <property type="match status" value="1"/>
</dbReference>
<organism evidence="6 7">
    <name type="scientific">Lacipirellula limnantheis</name>
    <dbReference type="NCBI Taxonomy" id="2528024"/>
    <lineage>
        <taxon>Bacteria</taxon>
        <taxon>Pseudomonadati</taxon>
        <taxon>Planctomycetota</taxon>
        <taxon>Planctomycetia</taxon>
        <taxon>Pirellulales</taxon>
        <taxon>Lacipirellulaceae</taxon>
        <taxon>Lacipirellula</taxon>
    </lineage>
</organism>
<dbReference type="AlphaFoldDB" id="A0A517TYK7"/>
<accession>A0A517TYK7</accession>
<dbReference type="OrthoDB" id="9785675at2"/>
<dbReference type="PANTHER" id="PTHR43133">
    <property type="entry name" value="RNA POLYMERASE ECF-TYPE SIGMA FACTO"/>
    <property type="match status" value="1"/>
</dbReference>
<evidence type="ECO:0000256" key="2">
    <source>
        <dbReference type="ARBA" id="ARBA00023015"/>
    </source>
</evidence>
<dbReference type="InterPro" id="IPR007630">
    <property type="entry name" value="RNA_pol_sigma70_r4"/>
</dbReference>